<dbReference type="Pfam" id="PF11239">
    <property type="entry name" value="DUF3040"/>
    <property type="match status" value="1"/>
</dbReference>
<keyword evidence="1" id="KW-1133">Transmembrane helix</keyword>
<evidence type="ECO:0000313" key="3">
    <source>
        <dbReference type="EMBL" id="CAB4926477.1"/>
    </source>
</evidence>
<protein>
    <submittedName>
        <fullName evidence="2">Unannotated protein</fullName>
    </submittedName>
</protein>
<reference evidence="2" key="1">
    <citation type="submission" date="2020-05" db="EMBL/GenBank/DDBJ databases">
        <authorList>
            <person name="Chiriac C."/>
            <person name="Salcher M."/>
            <person name="Ghai R."/>
            <person name="Kavagutti S V."/>
        </authorList>
    </citation>
    <scope>NUCLEOTIDE SEQUENCE</scope>
</reference>
<name>A0A6J5Y997_9ZZZZ</name>
<evidence type="ECO:0000313" key="2">
    <source>
        <dbReference type="EMBL" id="CAB4322730.1"/>
    </source>
</evidence>
<keyword evidence="1" id="KW-0472">Membrane</keyword>
<dbReference type="EMBL" id="CAFBNC010000012">
    <property type="protein sequence ID" value="CAB4926477.1"/>
    <property type="molecule type" value="Genomic_DNA"/>
</dbReference>
<dbReference type="EMBL" id="CAEMXZ010000013">
    <property type="protein sequence ID" value="CAB4322730.1"/>
    <property type="molecule type" value="Genomic_DNA"/>
</dbReference>
<accession>A0A6J5Y997</accession>
<organism evidence="2">
    <name type="scientific">freshwater metagenome</name>
    <dbReference type="NCBI Taxonomy" id="449393"/>
    <lineage>
        <taxon>unclassified sequences</taxon>
        <taxon>metagenomes</taxon>
        <taxon>ecological metagenomes</taxon>
    </lineage>
</organism>
<keyword evidence="1" id="KW-0812">Transmembrane</keyword>
<dbReference type="AlphaFoldDB" id="A0A6J5Y997"/>
<feature type="transmembrane region" description="Helical" evidence="1">
    <location>
        <begin position="48"/>
        <end position="81"/>
    </location>
</feature>
<proteinExistence type="predicted"/>
<evidence type="ECO:0000256" key="1">
    <source>
        <dbReference type="SAM" id="Phobius"/>
    </source>
</evidence>
<sequence length="126" mass="13981">MPLSEEEQRILSEIEQQLYESDPALARDIADTTVYTHSSRGLRWSLLGFVLGLAVLILTLGTSFLLAFGGFVIMLVSALAVERNARRIGRAGVQQMTQSMKNAGLRDALGNTGTRFKDRLRRPEDD</sequence>
<gene>
    <name evidence="2" type="ORF">UFOPK1392_00467</name>
    <name evidence="3" type="ORF">UFOPK3733_00407</name>
</gene>
<dbReference type="InterPro" id="IPR021401">
    <property type="entry name" value="DUF3040"/>
</dbReference>